<evidence type="ECO:0000313" key="6">
    <source>
        <dbReference type="Proteomes" id="UP000706172"/>
    </source>
</evidence>
<dbReference type="PRINTS" id="PR00344">
    <property type="entry name" value="BCTRLSENSOR"/>
</dbReference>
<name>A0A931CRZ4_9BACT</name>
<organism evidence="5 6">
    <name type="scientific">Desulfotignum balticum</name>
    <dbReference type="NCBI Taxonomy" id="115781"/>
    <lineage>
        <taxon>Bacteria</taxon>
        <taxon>Pseudomonadati</taxon>
        <taxon>Thermodesulfobacteriota</taxon>
        <taxon>Desulfobacteria</taxon>
        <taxon>Desulfobacterales</taxon>
        <taxon>Desulfobacteraceae</taxon>
        <taxon>Desulfotignum</taxon>
    </lineage>
</organism>
<dbReference type="EMBL" id="JACCQK010000572">
    <property type="protein sequence ID" value="MBG0780087.1"/>
    <property type="molecule type" value="Genomic_DNA"/>
</dbReference>
<dbReference type="SUPFAM" id="SSF55874">
    <property type="entry name" value="ATPase domain of HSP90 chaperone/DNA topoisomerase II/histidine kinase"/>
    <property type="match status" value="1"/>
</dbReference>
<dbReference type="Gene3D" id="3.30.565.10">
    <property type="entry name" value="Histidine kinase-like ATPase, C-terminal domain"/>
    <property type="match status" value="1"/>
</dbReference>
<protein>
    <recommendedName>
        <fullName evidence="2">histidine kinase</fullName>
        <ecNumber evidence="2">2.7.13.3</ecNumber>
    </recommendedName>
</protein>
<evidence type="ECO:0000256" key="1">
    <source>
        <dbReference type="ARBA" id="ARBA00000085"/>
    </source>
</evidence>
<dbReference type="InterPro" id="IPR003018">
    <property type="entry name" value="GAF"/>
</dbReference>
<dbReference type="Pfam" id="PF00512">
    <property type="entry name" value="HisKA"/>
    <property type="match status" value="1"/>
</dbReference>
<evidence type="ECO:0000259" key="4">
    <source>
        <dbReference type="PROSITE" id="PS50109"/>
    </source>
</evidence>
<dbReference type="Pfam" id="PF02518">
    <property type="entry name" value="HATPase_c"/>
    <property type="match status" value="1"/>
</dbReference>
<dbReference type="SMART" id="SM00387">
    <property type="entry name" value="HATPase_c"/>
    <property type="match status" value="1"/>
</dbReference>
<dbReference type="SUPFAM" id="SSF55781">
    <property type="entry name" value="GAF domain-like"/>
    <property type="match status" value="1"/>
</dbReference>
<feature type="non-terminal residue" evidence="5">
    <location>
        <position position="515"/>
    </location>
</feature>
<feature type="domain" description="Histidine kinase" evidence="4">
    <location>
        <begin position="291"/>
        <end position="515"/>
    </location>
</feature>
<comment type="caution">
    <text evidence="5">The sequence shown here is derived from an EMBL/GenBank/DDBJ whole genome shotgun (WGS) entry which is preliminary data.</text>
</comment>
<dbReference type="Gene3D" id="3.30.450.40">
    <property type="match status" value="1"/>
</dbReference>
<evidence type="ECO:0000256" key="3">
    <source>
        <dbReference type="ARBA" id="ARBA00022553"/>
    </source>
</evidence>
<dbReference type="Gene3D" id="1.10.287.130">
    <property type="match status" value="1"/>
</dbReference>
<dbReference type="SMART" id="SM00065">
    <property type="entry name" value="GAF"/>
    <property type="match status" value="1"/>
</dbReference>
<dbReference type="GO" id="GO:0000155">
    <property type="term" value="F:phosphorelay sensor kinase activity"/>
    <property type="evidence" value="ECO:0007669"/>
    <property type="project" value="InterPro"/>
</dbReference>
<dbReference type="SUPFAM" id="SSF47384">
    <property type="entry name" value="Homodimeric domain of signal transducing histidine kinase"/>
    <property type="match status" value="1"/>
</dbReference>
<accession>A0A931CRZ4</accession>
<dbReference type="InterPro" id="IPR036890">
    <property type="entry name" value="HATPase_C_sf"/>
</dbReference>
<dbReference type="InterPro" id="IPR003661">
    <property type="entry name" value="HisK_dim/P_dom"/>
</dbReference>
<dbReference type="PANTHER" id="PTHR43065:SF42">
    <property type="entry name" value="TWO-COMPONENT SENSOR PPRA"/>
    <property type="match status" value="1"/>
</dbReference>
<sequence length="515" mass="56885">MNIHSHLLGDLLVGMGTITQVQLDEALQTQQHFFEDTFQLEMDRTELVSGSRKKNVSPPPKLGQILMEKGYVTEDQLIPALKTQNQQIENLSRLSSEKLAKALQVGFVINSTIDLEEVLNLIMKYANIVTDAVASTLMLLDEKTGELVFSVPTGPNAEHLKDVRIPPGAGVAGWVAEKQTYLLVPDTRKDARFYPRIDDMTGMETRSLLCVPMKSKRKLIGVLEVMNKKDNSFFTEDDALILSVFSHHAAIAIENAMLFNSMKNRLEREKMIEQKMAESARLQAIGTLAGGIAHDFNNILSAIMGYTELARMDSDKLSRPYANLTKILAASERARDLIHQILAFSRQVEVAKPRPVQVNIIVKEALKLLQASFPKTIRMVEDLSCSSTIMGDATQIHQVVMNLCTNAAQAMKEKQNGVLTVKLEPVTLLSPCEKNQTVLPSGSYLKLEVADTGNGMPSHVMERIFEPFFTTKPKGQGTGMGLSVVHGIVKKHGGDIQVQTTPGEGSIFQVFFPVA</sequence>
<dbReference type="Proteomes" id="UP000706172">
    <property type="component" value="Unassembled WGS sequence"/>
</dbReference>
<gene>
    <name evidence="5" type="ORF">H0S81_09215</name>
</gene>
<comment type="catalytic activity">
    <reaction evidence="1">
        <text>ATP + protein L-histidine = ADP + protein N-phospho-L-histidine.</text>
        <dbReference type="EC" id="2.7.13.3"/>
    </reaction>
</comment>
<dbReference type="CDD" id="cd00082">
    <property type="entry name" value="HisKA"/>
    <property type="match status" value="1"/>
</dbReference>
<keyword evidence="3" id="KW-0597">Phosphoprotein</keyword>
<dbReference type="PROSITE" id="PS50109">
    <property type="entry name" value="HIS_KIN"/>
    <property type="match status" value="1"/>
</dbReference>
<dbReference type="InterPro" id="IPR036097">
    <property type="entry name" value="HisK_dim/P_sf"/>
</dbReference>
<dbReference type="Pfam" id="PF01590">
    <property type="entry name" value="GAF"/>
    <property type="match status" value="1"/>
</dbReference>
<dbReference type="InterPro" id="IPR005467">
    <property type="entry name" value="His_kinase_dom"/>
</dbReference>
<dbReference type="InterPro" id="IPR004358">
    <property type="entry name" value="Sig_transdc_His_kin-like_C"/>
</dbReference>
<evidence type="ECO:0000313" key="5">
    <source>
        <dbReference type="EMBL" id="MBG0780087.1"/>
    </source>
</evidence>
<dbReference type="InterPro" id="IPR003594">
    <property type="entry name" value="HATPase_dom"/>
</dbReference>
<evidence type="ECO:0000256" key="2">
    <source>
        <dbReference type="ARBA" id="ARBA00012438"/>
    </source>
</evidence>
<proteinExistence type="predicted"/>
<dbReference type="AlphaFoldDB" id="A0A931CRZ4"/>
<reference evidence="5" key="1">
    <citation type="submission" date="2020-07" db="EMBL/GenBank/DDBJ databases">
        <title>Severe corrosion of carbon steel in oil field produced water can be linked to methanogenic archaea containing a special type of NiFe hydrogenase.</title>
        <authorList>
            <person name="Lahme S."/>
            <person name="Mand J."/>
            <person name="Longwell J."/>
            <person name="Smith R."/>
            <person name="Enning D."/>
        </authorList>
    </citation>
    <scope>NUCLEOTIDE SEQUENCE</scope>
    <source>
        <strain evidence="5">MIC098Bin6</strain>
    </source>
</reference>
<dbReference type="SMART" id="SM00388">
    <property type="entry name" value="HisKA"/>
    <property type="match status" value="1"/>
</dbReference>
<dbReference type="PANTHER" id="PTHR43065">
    <property type="entry name" value="SENSOR HISTIDINE KINASE"/>
    <property type="match status" value="1"/>
</dbReference>
<dbReference type="EC" id="2.7.13.3" evidence="2"/>
<dbReference type="InterPro" id="IPR029016">
    <property type="entry name" value="GAF-like_dom_sf"/>
</dbReference>